<proteinExistence type="predicted"/>
<dbReference type="EMBL" id="JACHBI010000007">
    <property type="protein sequence ID" value="MBB5575267.1"/>
    <property type="molecule type" value="Genomic_DNA"/>
</dbReference>
<evidence type="ECO:0000313" key="1">
    <source>
        <dbReference type="EMBL" id="MBB5575267.1"/>
    </source>
</evidence>
<evidence type="ECO:0000313" key="2">
    <source>
        <dbReference type="Proteomes" id="UP000549882"/>
    </source>
</evidence>
<name>A0A7W9D2F8_9HYPH</name>
<protein>
    <submittedName>
        <fullName evidence="1">Uncharacterized protein</fullName>
    </submittedName>
</protein>
<dbReference type="RefSeq" id="WP_245407412.1">
    <property type="nucleotide sequence ID" value="NZ_JACHBI010000007.1"/>
</dbReference>
<keyword evidence="2" id="KW-1185">Reference proteome</keyword>
<sequence length="70" mass="7728">MELPPYHDAPPHPDAANASVERIAKAADIVATIATERLIFFKPIFPQTIELTPGERRGLKSGEKWQKSAC</sequence>
<gene>
    <name evidence="1" type="ORF">GGD50_003896</name>
</gene>
<reference evidence="1 2" key="1">
    <citation type="submission" date="2020-08" db="EMBL/GenBank/DDBJ databases">
        <title>Genomic Encyclopedia of Type Strains, Phase IV (KMG-V): Genome sequencing to study the core and pangenomes of soil and plant-associated prokaryotes.</title>
        <authorList>
            <person name="Whitman W."/>
        </authorList>
    </citation>
    <scope>NUCLEOTIDE SEQUENCE [LARGE SCALE GENOMIC DNA]</scope>
    <source>
        <strain evidence="1 2">SEMIA 4064</strain>
    </source>
</reference>
<dbReference type="Proteomes" id="UP000549882">
    <property type="component" value="Unassembled WGS sequence"/>
</dbReference>
<organism evidence="1 2">
    <name type="scientific">Rhizobium paranaense</name>
    <dbReference type="NCBI Taxonomy" id="1650438"/>
    <lineage>
        <taxon>Bacteria</taxon>
        <taxon>Pseudomonadati</taxon>
        <taxon>Pseudomonadota</taxon>
        <taxon>Alphaproteobacteria</taxon>
        <taxon>Hyphomicrobiales</taxon>
        <taxon>Rhizobiaceae</taxon>
        <taxon>Rhizobium/Agrobacterium group</taxon>
        <taxon>Rhizobium</taxon>
    </lineage>
</organism>
<accession>A0A7W9D2F8</accession>
<comment type="caution">
    <text evidence="1">The sequence shown here is derived from an EMBL/GenBank/DDBJ whole genome shotgun (WGS) entry which is preliminary data.</text>
</comment>
<dbReference type="AlphaFoldDB" id="A0A7W9D2F8"/>